<dbReference type="InterPro" id="IPR007221">
    <property type="entry name" value="MreC"/>
</dbReference>
<keyword evidence="3 5" id="KW-0133">Cell shape</keyword>
<dbReference type="EMBL" id="CP073100">
    <property type="protein sequence ID" value="QUE52379.1"/>
    <property type="molecule type" value="Genomic_DNA"/>
</dbReference>
<evidence type="ECO:0000256" key="6">
    <source>
        <dbReference type="SAM" id="Coils"/>
    </source>
</evidence>
<reference evidence="8" key="1">
    <citation type="submission" date="2021-04" db="EMBL/GenBank/DDBJ databases">
        <title>Luteolibacter sp. 32A isolated from the skin of an Anderson's salamander (Ambystoma andersonii).</title>
        <authorList>
            <person name="Spergser J."/>
            <person name="Busse H.-J."/>
        </authorList>
    </citation>
    <scope>NUCLEOTIDE SEQUENCE</scope>
    <source>
        <strain evidence="8">32A</strain>
    </source>
</reference>
<proteinExistence type="inferred from homology"/>
<dbReference type="KEGG" id="lamb:KBB96_05680"/>
<keyword evidence="9" id="KW-1185">Reference proteome</keyword>
<evidence type="ECO:0000313" key="8">
    <source>
        <dbReference type="EMBL" id="QUE52379.1"/>
    </source>
</evidence>
<dbReference type="PANTHER" id="PTHR34138:SF1">
    <property type="entry name" value="CELL SHAPE-DETERMINING PROTEIN MREC"/>
    <property type="match status" value="1"/>
</dbReference>
<organism evidence="8 9">
    <name type="scientific">Luteolibacter ambystomatis</name>
    <dbReference type="NCBI Taxonomy" id="2824561"/>
    <lineage>
        <taxon>Bacteria</taxon>
        <taxon>Pseudomonadati</taxon>
        <taxon>Verrucomicrobiota</taxon>
        <taxon>Verrucomicrobiia</taxon>
        <taxon>Verrucomicrobiales</taxon>
        <taxon>Verrucomicrobiaceae</taxon>
        <taxon>Luteolibacter</taxon>
    </lineage>
</organism>
<evidence type="ECO:0000259" key="7">
    <source>
        <dbReference type="Pfam" id="PF04085"/>
    </source>
</evidence>
<dbReference type="InterPro" id="IPR055342">
    <property type="entry name" value="MreC_beta-barrel_core"/>
</dbReference>
<sequence>MKPQNLIALLLFLGGAVWALTRNEYAVREIQSRYYAAISPFLKSGSTLETKARAMTQETQHSKELEIRLQEAEKKVGRLEIVESRFRELEKENASLREAVKFTANTRFDVVAASIVRRQPTTWWQTVEIDRGEDAKVGAQLPVLSYEGLVGKVDLVRKDRASVVLLTDEKCQVSAKVEGTPEVGILSGQRGQFEGTPLLRLRFLSKDATVRKGQRVFTTGRGGLFPANVLLGTVESVEKGSLDSEALVRPSVNFADLETVFVVLLKGDKQQ</sequence>
<dbReference type="Pfam" id="PF04085">
    <property type="entry name" value="MreC"/>
    <property type="match status" value="1"/>
</dbReference>
<comment type="function">
    <text evidence="5">Involved in formation and maintenance of cell shape.</text>
</comment>
<protein>
    <recommendedName>
        <fullName evidence="2 5">Cell shape-determining protein MreC</fullName>
    </recommendedName>
    <alternativeName>
        <fullName evidence="4 5">Cell shape protein MreC</fullName>
    </alternativeName>
</protein>
<evidence type="ECO:0000256" key="3">
    <source>
        <dbReference type="ARBA" id="ARBA00022960"/>
    </source>
</evidence>
<dbReference type="PANTHER" id="PTHR34138">
    <property type="entry name" value="CELL SHAPE-DETERMINING PROTEIN MREC"/>
    <property type="match status" value="1"/>
</dbReference>
<dbReference type="Gene3D" id="2.40.10.340">
    <property type="entry name" value="Rod shape-determining protein MreC, domain 1"/>
    <property type="match status" value="1"/>
</dbReference>
<comment type="similarity">
    <text evidence="1 5">Belongs to the MreC family.</text>
</comment>
<dbReference type="GO" id="GO:0005886">
    <property type="term" value="C:plasma membrane"/>
    <property type="evidence" value="ECO:0007669"/>
    <property type="project" value="TreeGrafter"/>
</dbReference>
<dbReference type="RefSeq" id="WP_211633319.1">
    <property type="nucleotide sequence ID" value="NZ_CP073100.1"/>
</dbReference>
<dbReference type="Gene3D" id="2.40.10.350">
    <property type="entry name" value="Rod shape-determining protein MreC, domain 2"/>
    <property type="match status" value="1"/>
</dbReference>
<dbReference type="AlphaFoldDB" id="A0A975J1P9"/>
<evidence type="ECO:0000256" key="2">
    <source>
        <dbReference type="ARBA" id="ARBA00013855"/>
    </source>
</evidence>
<keyword evidence="6" id="KW-0175">Coiled coil</keyword>
<feature type="domain" description="Rod shape-determining protein MreC beta-barrel core" evidence="7">
    <location>
        <begin position="115"/>
        <end position="263"/>
    </location>
</feature>
<accession>A0A975J1P9</accession>
<gene>
    <name evidence="8" type="primary">mreC</name>
    <name evidence="8" type="ORF">KBB96_05680</name>
</gene>
<dbReference type="Proteomes" id="UP000676169">
    <property type="component" value="Chromosome"/>
</dbReference>
<dbReference type="InterPro" id="IPR042175">
    <property type="entry name" value="Cell/Rod_MreC_2"/>
</dbReference>
<evidence type="ECO:0000256" key="4">
    <source>
        <dbReference type="ARBA" id="ARBA00032089"/>
    </source>
</evidence>
<dbReference type="GO" id="GO:0008360">
    <property type="term" value="P:regulation of cell shape"/>
    <property type="evidence" value="ECO:0007669"/>
    <property type="project" value="UniProtKB-KW"/>
</dbReference>
<dbReference type="PIRSF" id="PIRSF038471">
    <property type="entry name" value="MreC"/>
    <property type="match status" value="1"/>
</dbReference>
<feature type="coiled-coil region" evidence="6">
    <location>
        <begin position="55"/>
        <end position="106"/>
    </location>
</feature>
<evidence type="ECO:0000256" key="5">
    <source>
        <dbReference type="PIRNR" id="PIRNR038471"/>
    </source>
</evidence>
<dbReference type="InterPro" id="IPR042177">
    <property type="entry name" value="Cell/Rod_1"/>
</dbReference>
<name>A0A975J1P9_9BACT</name>
<evidence type="ECO:0000256" key="1">
    <source>
        <dbReference type="ARBA" id="ARBA00009369"/>
    </source>
</evidence>
<evidence type="ECO:0000313" key="9">
    <source>
        <dbReference type="Proteomes" id="UP000676169"/>
    </source>
</evidence>
<dbReference type="NCBIfam" id="TIGR00219">
    <property type="entry name" value="mreC"/>
    <property type="match status" value="1"/>
</dbReference>